<dbReference type="CDD" id="cd11386">
    <property type="entry name" value="MCP_signal"/>
    <property type="match status" value="1"/>
</dbReference>
<dbReference type="Pfam" id="PF00672">
    <property type="entry name" value="HAMP"/>
    <property type="match status" value="1"/>
</dbReference>
<dbReference type="PANTHER" id="PTHR43531:SF14">
    <property type="entry name" value="METHYL-ACCEPTING CHEMOTAXIS PROTEIN I-RELATED"/>
    <property type="match status" value="1"/>
</dbReference>
<reference evidence="7" key="1">
    <citation type="submission" date="2023-09" db="EMBL/GenBank/DDBJ databases">
        <title>Paucibacter sp. APW11 Genome sequencing and assembly.</title>
        <authorList>
            <person name="Kim I."/>
        </authorList>
    </citation>
    <scope>NUCLEOTIDE SEQUENCE</scope>
    <source>
        <strain evidence="7">APW11</strain>
    </source>
</reference>
<evidence type="ECO:0000259" key="5">
    <source>
        <dbReference type="PROSITE" id="PS50111"/>
    </source>
</evidence>
<gene>
    <name evidence="7" type="ORF">RQP53_02530</name>
</gene>
<feature type="signal peptide" evidence="4">
    <location>
        <begin position="1"/>
        <end position="22"/>
    </location>
</feature>
<organism evidence="7 8">
    <name type="scientific">Roseateles aquae</name>
    <dbReference type="NCBI Taxonomy" id="3077235"/>
    <lineage>
        <taxon>Bacteria</taxon>
        <taxon>Pseudomonadati</taxon>
        <taxon>Pseudomonadota</taxon>
        <taxon>Betaproteobacteria</taxon>
        <taxon>Burkholderiales</taxon>
        <taxon>Sphaerotilaceae</taxon>
        <taxon>Roseateles</taxon>
    </lineage>
</organism>
<dbReference type="SUPFAM" id="SSF58104">
    <property type="entry name" value="Methyl-accepting chemotaxis protein (MCP) signaling domain"/>
    <property type="match status" value="1"/>
</dbReference>
<protein>
    <submittedName>
        <fullName evidence="7">Methyl-accepting chemotaxis protein</fullName>
    </submittedName>
</protein>
<accession>A0ABU3P6E8</accession>
<dbReference type="Gene3D" id="1.10.287.950">
    <property type="entry name" value="Methyl-accepting chemotaxis protein"/>
    <property type="match status" value="1"/>
</dbReference>
<dbReference type="InterPro" id="IPR003660">
    <property type="entry name" value="HAMP_dom"/>
</dbReference>
<keyword evidence="1" id="KW-0488">Methylation</keyword>
<dbReference type="SMART" id="SM00283">
    <property type="entry name" value="MA"/>
    <property type="match status" value="1"/>
</dbReference>
<dbReference type="RefSeq" id="WP_315648453.1">
    <property type="nucleotide sequence ID" value="NZ_JAVXZY010000001.1"/>
</dbReference>
<name>A0ABU3P6E8_9BURK</name>
<dbReference type="PROSITE" id="PS50111">
    <property type="entry name" value="CHEMOTAXIS_TRANSDUC_2"/>
    <property type="match status" value="1"/>
</dbReference>
<dbReference type="CDD" id="cd06225">
    <property type="entry name" value="HAMP"/>
    <property type="match status" value="1"/>
</dbReference>
<keyword evidence="3" id="KW-0807">Transducer</keyword>
<evidence type="ECO:0000256" key="4">
    <source>
        <dbReference type="SAM" id="SignalP"/>
    </source>
</evidence>
<evidence type="ECO:0000313" key="8">
    <source>
        <dbReference type="Proteomes" id="UP001246372"/>
    </source>
</evidence>
<dbReference type="PRINTS" id="PR00260">
    <property type="entry name" value="CHEMTRNSDUCR"/>
</dbReference>
<keyword evidence="4" id="KW-0732">Signal</keyword>
<dbReference type="Pfam" id="PF00015">
    <property type="entry name" value="MCPsignal"/>
    <property type="match status" value="1"/>
</dbReference>
<sequence>MAAISIVLLAAVVNAGLSSRQAATARAEFANSIQVFKTLSAQQELLGAVHSRSYRAVALVASLDDAQVKAVRAKLAQQMGGIKQQLQGLLEAESADDTLRKTVADASALIDNYVKQADQAIDMASVDPNVGVAAMQNADNSYESLAKLLANVVAQIEQDAEEMAQAAAVRERTLQWSTGAAALLAALLAAAAIIIVKNRCVSDLQKAQRLTQAVAEGDLTQPINSDQDDEVGDLLRSLADMQARLRVLVGELRQSADRIQVSSTEFATGNHDLSTRTEVAASNLQQTASSMDQVNGNVRQTADAAVQANQLASTASAVAQRGSEVVVQVVETMNGINHASSKIADIIGVIDTIAFQTNILALNAAVEAARAGEQGRGFAVVAAEVRGLAQRSAQAAREIKSLIGASVEQVESGTRLVSDAGRTMEEIVASVRQVSDMIVRITAATAEQSEGIGKISDAVTQLDHMTQQNAALVEQSAAAAESLQDQAERLAGVVGSFRTLDGQDLPARPA</sequence>
<evidence type="ECO:0000256" key="3">
    <source>
        <dbReference type="PROSITE-ProRule" id="PRU00284"/>
    </source>
</evidence>
<feature type="chain" id="PRO_5045725296" evidence="4">
    <location>
        <begin position="23"/>
        <end position="510"/>
    </location>
</feature>
<dbReference type="InterPro" id="IPR004090">
    <property type="entry name" value="Chemotax_Me-accpt_rcpt"/>
</dbReference>
<keyword evidence="8" id="KW-1185">Reference proteome</keyword>
<evidence type="ECO:0000256" key="1">
    <source>
        <dbReference type="ARBA" id="ARBA00022481"/>
    </source>
</evidence>
<comment type="similarity">
    <text evidence="2">Belongs to the methyl-accepting chemotaxis (MCP) protein family.</text>
</comment>
<evidence type="ECO:0000313" key="7">
    <source>
        <dbReference type="EMBL" id="MDT8998146.1"/>
    </source>
</evidence>
<evidence type="ECO:0000256" key="2">
    <source>
        <dbReference type="ARBA" id="ARBA00029447"/>
    </source>
</evidence>
<dbReference type="InterPro" id="IPR051310">
    <property type="entry name" value="MCP_chemotaxis"/>
</dbReference>
<proteinExistence type="inferred from homology"/>
<dbReference type="SMART" id="SM00304">
    <property type="entry name" value="HAMP"/>
    <property type="match status" value="1"/>
</dbReference>
<feature type="domain" description="HAMP" evidence="6">
    <location>
        <begin position="204"/>
        <end position="250"/>
    </location>
</feature>
<dbReference type="InterPro" id="IPR004089">
    <property type="entry name" value="MCPsignal_dom"/>
</dbReference>
<feature type="domain" description="Methyl-accepting transducer" evidence="5">
    <location>
        <begin position="255"/>
        <end position="484"/>
    </location>
</feature>
<dbReference type="EMBL" id="JAVXZY010000001">
    <property type="protein sequence ID" value="MDT8998146.1"/>
    <property type="molecule type" value="Genomic_DNA"/>
</dbReference>
<dbReference type="PROSITE" id="PS50885">
    <property type="entry name" value="HAMP"/>
    <property type="match status" value="1"/>
</dbReference>
<evidence type="ECO:0000259" key="6">
    <source>
        <dbReference type="PROSITE" id="PS50885"/>
    </source>
</evidence>
<dbReference type="PANTHER" id="PTHR43531">
    <property type="entry name" value="PROTEIN ICFG"/>
    <property type="match status" value="1"/>
</dbReference>
<comment type="caution">
    <text evidence="7">The sequence shown here is derived from an EMBL/GenBank/DDBJ whole genome shotgun (WGS) entry which is preliminary data.</text>
</comment>
<dbReference type="Proteomes" id="UP001246372">
    <property type="component" value="Unassembled WGS sequence"/>
</dbReference>